<accession>A0A6J5P404</accession>
<protein>
    <submittedName>
        <fullName evidence="1">Uncharacterized protein</fullName>
    </submittedName>
</protein>
<organism evidence="1">
    <name type="scientific">uncultured Caudovirales phage</name>
    <dbReference type="NCBI Taxonomy" id="2100421"/>
    <lineage>
        <taxon>Viruses</taxon>
        <taxon>Duplodnaviria</taxon>
        <taxon>Heunggongvirae</taxon>
        <taxon>Uroviricota</taxon>
        <taxon>Caudoviricetes</taxon>
        <taxon>Peduoviridae</taxon>
        <taxon>Maltschvirus</taxon>
        <taxon>Maltschvirus maltsch</taxon>
    </lineage>
</organism>
<evidence type="ECO:0000313" key="1">
    <source>
        <dbReference type="EMBL" id="CAB4166017.1"/>
    </source>
</evidence>
<proteinExistence type="predicted"/>
<name>A0A6J5P404_9CAUD</name>
<dbReference type="EMBL" id="LR796787">
    <property type="protein sequence ID" value="CAB4166017.1"/>
    <property type="molecule type" value="Genomic_DNA"/>
</dbReference>
<sequence>MKAKVFFHTKTGAISWGGKSLVGKFEEWREMDLTNYDDLELFVRYIEQKTARRILEEAK</sequence>
<reference evidence="1" key="1">
    <citation type="submission" date="2020-04" db="EMBL/GenBank/DDBJ databases">
        <authorList>
            <person name="Chiriac C."/>
            <person name="Salcher M."/>
            <person name="Ghai R."/>
            <person name="Kavagutti S V."/>
        </authorList>
    </citation>
    <scope>NUCLEOTIDE SEQUENCE</scope>
</reference>
<gene>
    <name evidence="1" type="ORF">UFOVP835_11</name>
</gene>